<sequence length="230" mass="28066">MIEIYKLRELKSKDLESYTHINPWWYKKINKLVFKLKKFITHFNVNPNDYLDFNMIQEVSLDKFFRSTNNYLHFLNPKLNHILTNKKLLAKFQNQIKNYMKLVGMNFAILTMIDFYNQLNDDEILNKKELVLNIANKTLNDKFQRFTIEVLKLIPNEYKSNLKDLYSENIKNELFNSSEFVRWTNKYVTRLFKTKKLKELDFLKIIYFCILENEFNHSFNLLIKEFINRL</sequence>
<protein>
    <submittedName>
        <fullName evidence="1">Uncharacterized protein</fullName>
    </submittedName>
</protein>
<gene>
    <name evidence="1" type="ORF">MF5583_00621</name>
</gene>
<dbReference type="RefSeq" id="WP_347938224.1">
    <property type="nucleotide sequence ID" value="NZ_CP142077.1"/>
</dbReference>
<evidence type="ECO:0000313" key="1">
    <source>
        <dbReference type="EMBL" id="VZS00470.1"/>
    </source>
</evidence>
<accession>A0A654IQS8</accession>
<proteinExistence type="predicted"/>
<reference evidence="1" key="1">
    <citation type="submission" date="2019-11" db="EMBL/GenBank/DDBJ databases">
        <authorList>
            <person name="Falquet L."/>
            <person name="Falquet L."/>
        </authorList>
    </citation>
    <scope>NUCLEOTIDE SEQUENCE</scope>
    <source>
        <strain evidence="1">14/OD_0535</strain>
    </source>
</reference>
<name>A0A654IQS8_9MOLU</name>
<dbReference type="EMBL" id="LR739236">
    <property type="protein sequence ID" value="VZS00470.1"/>
    <property type="molecule type" value="Genomic_DNA"/>
</dbReference>
<organism evidence="1">
    <name type="scientific">Mycoplasma feriruminatoris</name>
    <dbReference type="NCBI Taxonomy" id="1179777"/>
    <lineage>
        <taxon>Bacteria</taxon>
        <taxon>Bacillati</taxon>
        <taxon>Mycoplasmatota</taxon>
        <taxon>Mollicutes</taxon>
        <taxon>Mycoplasmataceae</taxon>
        <taxon>Mycoplasma</taxon>
    </lineage>
</organism>
<dbReference type="AlphaFoldDB" id="A0A654IQS8"/>